<reference evidence="1 2" key="1">
    <citation type="journal article" date="2012" name="PLoS Pathog.">
        <title>The genome of the obligate intracellular parasite Trachipleistophora hominis: new insights into microsporidian genome dynamics and reductive evolution.</title>
        <authorList>
            <person name="Heinz E."/>
            <person name="Williams T.A."/>
            <person name="Nakjang S."/>
            <person name="Noel C.J."/>
            <person name="Swan D.C."/>
            <person name="Goldberg A.V."/>
            <person name="Harris S.R."/>
            <person name="Weinmaier T."/>
            <person name="Markert S."/>
            <person name="Becher D."/>
            <person name="Bernhardt J."/>
            <person name="Dagan T."/>
            <person name="Hacker C."/>
            <person name="Lucocq J.M."/>
            <person name="Schweder T."/>
            <person name="Rattei T."/>
            <person name="Hall N."/>
            <person name="Hirt R.P."/>
            <person name="Embley T.M."/>
        </authorList>
    </citation>
    <scope>NUCLEOTIDE SEQUENCE [LARGE SCALE GENOMIC DNA]</scope>
</reference>
<keyword evidence="2" id="KW-1185">Reference proteome</keyword>
<sequence>MYFYTGQYQINITDPLMAVDPHSDRIQNLIEQIKQNPSAKQSAIDKTIIERACSFLHINDLDALIQNKKIDKSRINKLLRIKNDKIYEALIGFGEKESTLWDDDKIDDLIRTMKS</sequence>
<organism evidence="1 2">
    <name type="scientific">Trachipleistophora hominis</name>
    <name type="common">Microsporidian parasite</name>
    <dbReference type="NCBI Taxonomy" id="72359"/>
    <lineage>
        <taxon>Eukaryota</taxon>
        <taxon>Fungi</taxon>
        <taxon>Fungi incertae sedis</taxon>
        <taxon>Microsporidia</taxon>
        <taxon>Pleistophoridae</taxon>
        <taxon>Trachipleistophora</taxon>
    </lineage>
</organism>
<dbReference type="EMBL" id="JH993832">
    <property type="protein sequence ID" value="ELQ76598.1"/>
    <property type="molecule type" value="Genomic_DNA"/>
</dbReference>
<dbReference type="AlphaFoldDB" id="L7JYQ7"/>
<dbReference type="InParanoid" id="L7JYQ7"/>
<dbReference type="Proteomes" id="UP000011185">
    <property type="component" value="Unassembled WGS sequence"/>
</dbReference>
<protein>
    <submittedName>
        <fullName evidence="1">Uncharacterized protein</fullName>
    </submittedName>
</protein>
<name>L7JYQ7_TRAHO</name>
<dbReference type="HOGENOM" id="CLU_2110651_0_0_1"/>
<accession>L7JYQ7</accession>
<evidence type="ECO:0000313" key="1">
    <source>
        <dbReference type="EMBL" id="ELQ76598.1"/>
    </source>
</evidence>
<gene>
    <name evidence="1" type="ORF">THOM_0313</name>
</gene>
<dbReference type="VEuPathDB" id="MicrosporidiaDB:THOM_0313"/>
<proteinExistence type="predicted"/>
<evidence type="ECO:0000313" key="2">
    <source>
        <dbReference type="Proteomes" id="UP000011185"/>
    </source>
</evidence>